<dbReference type="NCBIfam" id="TIGR01174">
    <property type="entry name" value="ftsA"/>
    <property type="match status" value="1"/>
</dbReference>
<evidence type="ECO:0000256" key="3">
    <source>
        <dbReference type="ARBA" id="ARBA00023136"/>
    </source>
</evidence>
<dbReference type="InterPro" id="IPR003494">
    <property type="entry name" value="SHS2_FtsA"/>
</dbReference>
<dbReference type="Proteomes" id="UP001056381">
    <property type="component" value="Chromosome"/>
</dbReference>
<dbReference type="Gene3D" id="3.30.420.40">
    <property type="match status" value="2"/>
</dbReference>
<dbReference type="PIRSF" id="PIRSF003101">
    <property type="entry name" value="FtsA"/>
    <property type="match status" value="1"/>
</dbReference>
<keyword evidence="1 5" id="KW-1003">Cell membrane</keyword>
<dbReference type="AlphaFoldDB" id="A0A9Q8TZ53"/>
<dbReference type="GO" id="GO:0032153">
    <property type="term" value="C:cell division site"/>
    <property type="evidence" value="ECO:0007669"/>
    <property type="project" value="UniProtKB-UniRule"/>
</dbReference>
<evidence type="ECO:0000256" key="1">
    <source>
        <dbReference type="ARBA" id="ARBA00022475"/>
    </source>
</evidence>
<dbReference type="EMBL" id="CP097966">
    <property type="protein sequence ID" value="URQ63486.1"/>
    <property type="molecule type" value="Genomic_DNA"/>
</dbReference>
<dbReference type="InterPro" id="IPR050696">
    <property type="entry name" value="FtsA/MreB"/>
</dbReference>
<evidence type="ECO:0000313" key="8">
    <source>
        <dbReference type="EMBL" id="URQ63486.1"/>
    </source>
</evidence>
<dbReference type="Pfam" id="PF02491">
    <property type="entry name" value="SHS2_FTSA"/>
    <property type="match status" value="1"/>
</dbReference>
<comment type="similarity">
    <text evidence="5 6">Belongs to the FtsA/MreB family.</text>
</comment>
<dbReference type="SUPFAM" id="SSF53067">
    <property type="entry name" value="Actin-like ATPase domain"/>
    <property type="match status" value="2"/>
</dbReference>
<keyword evidence="9" id="KW-1185">Reference proteome</keyword>
<comment type="subunit">
    <text evidence="5">Self-interacts. Interacts with FtsZ.</text>
</comment>
<evidence type="ECO:0000313" key="9">
    <source>
        <dbReference type="Proteomes" id="UP001056381"/>
    </source>
</evidence>
<reference evidence="8" key="1">
    <citation type="submission" date="2022-05" db="EMBL/GenBank/DDBJ databases">
        <title>Single-amplified genomics reveal most streamlined microbe among free-living bacteria.</title>
        <authorList>
            <person name="Roda-Garcia J."/>
            <person name="Haro-Moreno J.M."/>
            <person name="Rodriguez-Valera F."/>
            <person name="Almagro-Moreno S."/>
            <person name="Lopez-Perez M."/>
        </authorList>
    </citation>
    <scope>NUCLEOTIDE SEQUENCE</scope>
    <source>
        <strain evidence="8">TMED112-D2-2</strain>
    </source>
</reference>
<sequence length="399" mass="44514">MISILDLGTSKISAALASNANNKLKVLEFCTVKSEGFQNGTIVDLSLASKSIRNCISELESKSQQKIKNLYVSFSDEKIIGNETTGHSTGNEREIVIKDMKQAMKSSTEYLVPENIDLLYPVFKDFVIDGKEGIADPRGMRGVRLQAKTHLIYCSKNMKNNIKQCVEDRNSLKIQKYFFSQLGAADCTLSNDQKNLGVCLIDIGAGTTDISVYKSGKIIFSKVFDRGGEYLTDRIAFHLEIPTHKAEEMKLKHGTALENQASNEILKVGNLNDGIQKEISRRNLAKVIETHLSLLFRECLRIVQDGGFDEKIPAGFVFTGGTSNLEGIQDLGKEIMQKNVKIGIPEYNIPEISESLLKPQYSSFVGMLNFCVKEENKHFKFNSSEGMIDQIRGWLGLEM</sequence>
<accession>A0A9Q8TZ53</accession>
<dbReference type="GO" id="GO:0043093">
    <property type="term" value="P:FtsZ-dependent cytokinesis"/>
    <property type="evidence" value="ECO:0007669"/>
    <property type="project" value="UniProtKB-UniRule"/>
</dbReference>
<dbReference type="Pfam" id="PF14450">
    <property type="entry name" value="FtsA"/>
    <property type="match status" value="1"/>
</dbReference>
<evidence type="ECO:0000256" key="6">
    <source>
        <dbReference type="PIRNR" id="PIRNR003101"/>
    </source>
</evidence>
<dbReference type="GO" id="GO:0009898">
    <property type="term" value="C:cytoplasmic side of plasma membrane"/>
    <property type="evidence" value="ECO:0007669"/>
    <property type="project" value="UniProtKB-UniRule"/>
</dbReference>
<organism evidence="8 9">
    <name type="scientific">SAR86 cluster bacterium</name>
    <dbReference type="NCBI Taxonomy" id="2030880"/>
    <lineage>
        <taxon>Bacteria</taxon>
        <taxon>Pseudomonadati</taxon>
        <taxon>Pseudomonadota</taxon>
        <taxon>Gammaproteobacteria</taxon>
        <taxon>SAR86 cluster</taxon>
    </lineage>
</organism>
<dbReference type="CDD" id="cd24048">
    <property type="entry name" value="ASKHA_NBD_FtsA"/>
    <property type="match status" value="1"/>
</dbReference>
<proteinExistence type="inferred from homology"/>
<keyword evidence="2 5" id="KW-0132">Cell division</keyword>
<keyword evidence="4 5" id="KW-0131">Cell cycle</keyword>
<evidence type="ECO:0000256" key="5">
    <source>
        <dbReference type="HAMAP-Rule" id="MF_02033"/>
    </source>
</evidence>
<evidence type="ECO:0000256" key="2">
    <source>
        <dbReference type="ARBA" id="ARBA00022618"/>
    </source>
</evidence>
<comment type="subcellular location">
    <subcellularLocation>
        <location evidence="5">Cell membrane</location>
        <topology evidence="5">Peripheral membrane protein</topology>
        <orientation evidence="5">Cytoplasmic side</orientation>
    </subcellularLocation>
    <text evidence="5">Localizes to the Z ring in an FtsZ-dependent manner. Targeted to the membrane through a conserved C-terminal amphipathic helix.</text>
</comment>
<evidence type="ECO:0000259" key="7">
    <source>
        <dbReference type="SMART" id="SM00842"/>
    </source>
</evidence>
<gene>
    <name evidence="5 8" type="primary">ftsA</name>
    <name evidence="8" type="ORF">M9B40_01635</name>
</gene>
<dbReference type="SMART" id="SM00842">
    <property type="entry name" value="FtsA"/>
    <property type="match status" value="1"/>
</dbReference>
<protein>
    <recommendedName>
        <fullName evidence="5 6">Cell division protein FtsA</fullName>
    </recommendedName>
</protein>
<feature type="domain" description="SHS2" evidence="7">
    <location>
        <begin position="2"/>
        <end position="188"/>
    </location>
</feature>
<dbReference type="HAMAP" id="MF_02033">
    <property type="entry name" value="FtsA"/>
    <property type="match status" value="1"/>
</dbReference>
<dbReference type="InterPro" id="IPR043129">
    <property type="entry name" value="ATPase_NBD"/>
</dbReference>
<evidence type="ECO:0000256" key="4">
    <source>
        <dbReference type="ARBA" id="ARBA00023306"/>
    </source>
</evidence>
<dbReference type="PANTHER" id="PTHR32432">
    <property type="entry name" value="CELL DIVISION PROTEIN FTSA-RELATED"/>
    <property type="match status" value="1"/>
</dbReference>
<keyword evidence="3 5" id="KW-0472">Membrane</keyword>
<name>A0A9Q8TZ53_9GAMM</name>
<dbReference type="InterPro" id="IPR020823">
    <property type="entry name" value="Cell_div_FtsA"/>
</dbReference>
<dbReference type="PANTHER" id="PTHR32432:SF4">
    <property type="entry name" value="CELL DIVISION PROTEIN FTSA"/>
    <property type="match status" value="1"/>
</dbReference>
<comment type="function">
    <text evidence="5 6">Cell division protein that is involved in the assembly of the Z ring. May serve as a membrane anchor for the Z ring.</text>
</comment>